<protein>
    <submittedName>
        <fullName evidence="1">Uncharacterized protein</fullName>
    </submittedName>
</protein>
<dbReference type="Proteomes" id="UP001054945">
    <property type="component" value="Unassembled WGS sequence"/>
</dbReference>
<evidence type="ECO:0000313" key="1">
    <source>
        <dbReference type="EMBL" id="GIY69915.1"/>
    </source>
</evidence>
<organism evidence="1 2">
    <name type="scientific">Caerostris extrusa</name>
    <name type="common">Bark spider</name>
    <name type="synonym">Caerostris bankana</name>
    <dbReference type="NCBI Taxonomy" id="172846"/>
    <lineage>
        <taxon>Eukaryota</taxon>
        <taxon>Metazoa</taxon>
        <taxon>Ecdysozoa</taxon>
        <taxon>Arthropoda</taxon>
        <taxon>Chelicerata</taxon>
        <taxon>Arachnida</taxon>
        <taxon>Araneae</taxon>
        <taxon>Araneomorphae</taxon>
        <taxon>Entelegynae</taxon>
        <taxon>Araneoidea</taxon>
        <taxon>Araneidae</taxon>
        <taxon>Caerostris</taxon>
    </lineage>
</organism>
<reference evidence="1 2" key="1">
    <citation type="submission" date="2021-06" db="EMBL/GenBank/DDBJ databases">
        <title>Caerostris extrusa draft genome.</title>
        <authorList>
            <person name="Kono N."/>
            <person name="Arakawa K."/>
        </authorList>
    </citation>
    <scope>NUCLEOTIDE SEQUENCE [LARGE SCALE GENOMIC DNA]</scope>
</reference>
<accession>A0AAV4VKD7</accession>
<sequence>MIVKARFLDEASSFEDYPWDVWDVRASSPISSFEIYLGYPCLPDKNFRGFGMVFKINKSESHFGKCWGKIRHSVCKKWRMSLIERRCAKCKATLCEVSRCSVSTRL</sequence>
<gene>
    <name evidence="1" type="ORF">CEXT_703991</name>
</gene>
<comment type="caution">
    <text evidence="1">The sequence shown here is derived from an EMBL/GenBank/DDBJ whole genome shotgun (WGS) entry which is preliminary data.</text>
</comment>
<dbReference type="AlphaFoldDB" id="A0AAV4VKD7"/>
<dbReference type="EMBL" id="BPLR01014610">
    <property type="protein sequence ID" value="GIY69915.1"/>
    <property type="molecule type" value="Genomic_DNA"/>
</dbReference>
<name>A0AAV4VKD7_CAEEX</name>
<evidence type="ECO:0000313" key="2">
    <source>
        <dbReference type="Proteomes" id="UP001054945"/>
    </source>
</evidence>
<keyword evidence="2" id="KW-1185">Reference proteome</keyword>
<proteinExistence type="predicted"/>